<evidence type="ECO:0000313" key="1">
    <source>
        <dbReference type="EMBL" id="KAH1187176.1"/>
    </source>
</evidence>
<keyword evidence="2" id="KW-1185">Reference proteome</keyword>
<name>A0A9D3XXC4_9SAUR</name>
<comment type="caution">
    <text evidence="1">The sequence shown here is derived from an EMBL/GenBank/DDBJ whole genome shotgun (WGS) entry which is preliminary data.</text>
</comment>
<protein>
    <submittedName>
        <fullName evidence="1">Uncharacterized protein</fullName>
    </submittedName>
</protein>
<gene>
    <name evidence="1" type="ORF">KIL84_019925</name>
</gene>
<reference evidence="1" key="1">
    <citation type="submission" date="2021-09" db="EMBL/GenBank/DDBJ databases">
        <title>The genome of Mauremys mutica provides insights into the evolution of semi-aquatic lifestyle.</title>
        <authorList>
            <person name="Gong S."/>
            <person name="Gao Y."/>
        </authorList>
    </citation>
    <scope>NUCLEOTIDE SEQUENCE</scope>
    <source>
        <strain evidence="1">MM-2020</strain>
        <tissue evidence="1">Muscle</tissue>
    </source>
</reference>
<organism evidence="1 2">
    <name type="scientific">Mauremys mutica</name>
    <name type="common">yellowpond turtle</name>
    <dbReference type="NCBI Taxonomy" id="74926"/>
    <lineage>
        <taxon>Eukaryota</taxon>
        <taxon>Metazoa</taxon>
        <taxon>Chordata</taxon>
        <taxon>Craniata</taxon>
        <taxon>Vertebrata</taxon>
        <taxon>Euteleostomi</taxon>
        <taxon>Archelosauria</taxon>
        <taxon>Testudinata</taxon>
        <taxon>Testudines</taxon>
        <taxon>Cryptodira</taxon>
        <taxon>Durocryptodira</taxon>
        <taxon>Testudinoidea</taxon>
        <taxon>Geoemydidae</taxon>
        <taxon>Geoemydinae</taxon>
        <taxon>Mauremys</taxon>
    </lineage>
</organism>
<proteinExistence type="predicted"/>
<dbReference type="EMBL" id="JAHDVG010000463">
    <property type="protein sequence ID" value="KAH1187176.1"/>
    <property type="molecule type" value="Genomic_DNA"/>
</dbReference>
<accession>A0A9D3XXC4</accession>
<dbReference type="AlphaFoldDB" id="A0A9D3XXC4"/>
<dbReference type="Proteomes" id="UP000827986">
    <property type="component" value="Unassembled WGS sequence"/>
</dbReference>
<sequence length="114" mass="13144">MGHNKLTPSTTLMVDRLKSTQLILPVPKQARDCICKVDAVIVRVEPSPSHILPIQSKIICFTYNLHLPFWPISKNHSPYCHNQMCTRENLKYFTWQLPVSGKEKELDRVMVDAL</sequence>
<evidence type="ECO:0000313" key="2">
    <source>
        <dbReference type="Proteomes" id="UP000827986"/>
    </source>
</evidence>